<proteinExistence type="predicted"/>
<organism evidence="2 3">
    <name type="scientific">Mycobacterium rhizamassiliense</name>
    <dbReference type="NCBI Taxonomy" id="1841860"/>
    <lineage>
        <taxon>Bacteria</taxon>
        <taxon>Bacillati</taxon>
        <taxon>Actinomycetota</taxon>
        <taxon>Actinomycetes</taxon>
        <taxon>Mycobacteriales</taxon>
        <taxon>Mycobacteriaceae</taxon>
        <taxon>Mycobacterium</taxon>
    </lineage>
</organism>
<dbReference type="EMBL" id="FUFA01000004">
    <property type="protein sequence ID" value="SPM34869.1"/>
    <property type="molecule type" value="Genomic_DNA"/>
</dbReference>
<evidence type="ECO:0000313" key="2">
    <source>
        <dbReference type="EMBL" id="SPM34869.1"/>
    </source>
</evidence>
<reference evidence="2 3" key="1">
    <citation type="submission" date="2017-01" db="EMBL/GenBank/DDBJ databases">
        <authorList>
            <consortium name="Urmite Genomes"/>
        </authorList>
    </citation>
    <scope>NUCLEOTIDE SEQUENCE [LARGE SCALE GENOMIC DNA]</scope>
    <source>
        <strain evidence="2 3">AB57</strain>
    </source>
</reference>
<keyword evidence="3" id="KW-1185">Reference proteome</keyword>
<dbReference type="AlphaFoldDB" id="A0A2U3NTP7"/>
<protein>
    <submittedName>
        <fullName evidence="2">Uncharacterized protein</fullName>
    </submittedName>
</protein>
<dbReference type="Proteomes" id="UP000240988">
    <property type="component" value="Unassembled WGS sequence"/>
</dbReference>
<name>A0A2U3NTP7_9MYCO</name>
<feature type="region of interest" description="Disordered" evidence="1">
    <location>
        <begin position="1"/>
        <end position="37"/>
    </location>
</feature>
<evidence type="ECO:0000313" key="3">
    <source>
        <dbReference type="Proteomes" id="UP000240988"/>
    </source>
</evidence>
<sequence length="37" mass="4114">MTPNHSEDRGDAMPNLTPKARTRTGYLLQESVSEGPR</sequence>
<evidence type="ECO:0000256" key="1">
    <source>
        <dbReference type="SAM" id="MobiDB-lite"/>
    </source>
</evidence>
<feature type="compositionally biased region" description="Basic and acidic residues" evidence="1">
    <location>
        <begin position="1"/>
        <end position="11"/>
    </location>
</feature>
<gene>
    <name evidence="2" type="ORF">MRAB57_2690</name>
</gene>
<accession>A0A2U3NTP7</accession>